<gene>
    <name evidence="1" type="ORF">GAK31_03339</name>
</gene>
<dbReference type="InterPro" id="IPR018724">
    <property type="entry name" value="2OG-Fe_dioxygenase"/>
</dbReference>
<dbReference type="EMBL" id="WNDS01000005">
    <property type="protein sequence ID" value="KAF1013190.1"/>
    <property type="molecule type" value="Genomic_DNA"/>
</dbReference>
<proteinExistence type="predicted"/>
<evidence type="ECO:0008006" key="3">
    <source>
        <dbReference type="Google" id="ProtNLM"/>
    </source>
</evidence>
<name>A0A7V8JK10_STEMA</name>
<dbReference type="Gene3D" id="2.60.120.620">
    <property type="entry name" value="q2cbj1_9rhob like domain"/>
    <property type="match status" value="1"/>
</dbReference>
<dbReference type="Proteomes" id="UP000487117">
    <property type="component" value="Unassembled WGS sequence"/>
</dbReference>
<accession>A0A7V8JK10</accession>
<protein>
    <recommendedName>
        <fullName evidence="3">Fe2OG dioxygenase domain-containing protein</fullName>
    </recommendedName>
</protein>
<comment type="caution">
    <text evidence="1">The sequence shown here is derived from an EMBL/GenBank/DDBJ whole genome shotgun (WGS) entry which is preliminary data.</text>
</comment>
<organism evidence="1 2">
    <name type="scientific">Stenotrophomonas maltophilia</name>
    <name type="common">Pseudomonas maltophilia</name>
    <name type="synonym">Xanthomonas maltophilia</name>
    <dbReference type="NCBI Taxonomy" id="40324"/>
    <lineage>
        <taxon>Bacteria</taxon>
        <taxon>Pseudomonadati</taxon>
        <taxon>Pseudomonadota</taxon>
        <taxon>Gammaproteobacteria</taxon>
        <taxon>Lysobacterales</taxon>
        <taxon>Lysobacteraceae</taxon>
        <taxon>Stenotrophomonas</taxon>
        <taxon>Stenotrophomonas maltophilia group</taxon>
    </lineage>
</organism>
<evidence type="ECO:0000313" key="1">
    <source>
        <dbReference type="EMBL" id="KAF1013190.1"/>
    </source>
</evidence>
<dbReference type="AlphaFoldDB" id="A0A7V8JK10"/>
<sequence>MLRLLADVAETVHRRCGAQRLAVSVHQMLTVASAHGVAEPAPKGIHQDGADYIVSALVLRRHGVGGGISRVYHDHGGRLLLSHTLLEGQGLFQPDAGSSLWHEVTAIHAHGESGGERMILGLDVNVLPAGAA</sequence>
<dbReference type="GO" id="GO:0051213">
    <property type="term" value="F:dioxygenase activity"/>
    <property type="evidence" value="ECO:0007669"/>
    <property type="project" value="InterPro"/>
</dbReference>
<evidence type="ECO:0000313" key="2">
    <source>
        <dbReference type="Proteomes" id="UP000487117"/>
    </source>
</evidence>
<reference evidence="2" key="1">
    <citation type="journal article" date="2020" name="MBio">
        <title>Horizontal gene transfer to a defensive symbiont with a reduced genome amongst a multipartite beetle microbiome.</title>
        <authorList>
            <person name="Waterworth S.C."/>
            <person name="Florez L.V."/>
            <person name="Rees E.R."/>
            <person name="Hertweck C."/>
            <person name="Kaltenpoth M."/>
            <person name="Kwan J.C."/>
        </authorList>
    </citation>
    <scope>NUCLEOTIDE SEQUENCE [LARGE SCALE GENOMIC DNA]</scope>
</reference>
<dbReference type="Pfam" id="PF10014">
    <property type="entry name" value="2OG-Fe_Oxy_2"/>
    <property type="match status" value="1"/>
</dbReference>